<feature type="non-terminal residue" evidence="7">
    <location>
        <position position="1"/>
    </location>
</feature>
<comment type="caution">
    <text evidence="7">The sequence shown here is derived from an EMBL/GenBank/DDBJ whole genome shotgun (WGS) entry which is preliminary data.</text>
</comment>
<feature type="repeat" description="LDL-receptor class B" evidence="6">
    <location>
        <begin position="193"/>
        <end position="235"/>
    </location>
</feature>
<accession>A0AAD9IZ38</accession>
<evidence type="ECO:0000313" key="8">
    <source>
        <dbReference type="Proteomes" id="UP001209878"/>
    </source>
</evidence>
<dbReference type="EMBL" id="JAODUO010004546">
    <property type="protein sequence ID" value="KAK2143359.1"/>
    <property type="molecule type" value="Genomic_DNA"/>
</dbReference>
<evidence type="ECO:0000313" key="7">
    <source>
        <dbReference type="EMBL" id="KAK2143359.1"/>
    </source>
</evidence>
<protein>
    <submittedName>
        <fullName evidence="7">Uncharacterized protein</fullName>
    </submittedName>
</protein>
<evidence type="ECO:0000256" key="5">
    <source>
        <dbReference type="ARBA" id="ARBA00023180"/>
    </source>
</evidence>
<reference evidence="7" key="1">
    <citation type="journal article" date="2023" name="Mol. Biol. Evol.">
        <title>Third-Generation Sequencing Reveals the Adaptive Role of the Epigenome in Three Deep-Sea Polychaetes.</title>
        <authorList>
            <person name="Perez M."/>
            <person name="Aroh O."/>
            <person name="Sun Y."/>
            <person name="Lan Y."/>
            <person name="Juniper S.K."/>
            <person name="Young C.R."/>
            <person name="Angers B."/>
            <person name="Qian P.Y."/>
        </authorList>
    </citation>
    <scope>NUCLEOTIDE SEQUENCE</scope>
    <source>
        <strain evidence="7">R07B-5</strain>
    </source>
</reference>
<keyword evidence="1" id="KW-0245">EGF-like domain</keyword>
<keyword evidence="8" id="KW-1185">Reference proteome</keyword>
<evidence type="ECO:0000256" key="4">
    <source>
        <dbReference type="ARBA" id="ARBA00023157"/>
    </source>
</evidence>
<evidence type="ECO:0000256" key="2">
    <source>
        <dbReference type="ARBA" id="ARBA00022729"/>
    </source>
</evidence>
<dbReference type="PANTHER" id="PTHR46513">
    <property type="entry name" value="VITELLOGENIN RECEPTOR-LIKE PROTEIN-RELATED-RELATED"/>
    <property type="match status" value="1"/>
</dbReference>
<dbReference type="AlphaFoldDB" id="A0AAD9IZ38"/>
<evidence type="ECO:0000256" key="6">
    <source>
        <dbReference type="PROSITE-ProRule" id="PRU00461"/>
    </source>
</evidence>
<dbReference type="GO" id="GO:0007399">
    <property type="term" value="P:nervous system development"/>
    <property type="evidence" value="ECO:0007669"/>
    <property type="project" value="TreeGrafter"/>
</dbReference>
<dbReference type="InterPro" id="IPR000033">
    <property type="entry name" value="LDLR_classB_rpt"/>
</dbReference>
<sequence>DYLYCTDWQRRSIERISKKTGADRTIIIDQLPDLMGLKAVDVTRVEENRDETLKDNGAATLPKTGPKGIVLPPWGNLPMVVIEPEAFLLFSRRADIRRISLETKHNDIVIPLAGVKEASALDFDINDSRIYWTDISLKFPEGLAVDWVARNLYWTDTGTNRIEMSRLDGSSRRVLLWADLNGPRSIALDPPEGFMYWIDWGTDHKIERALLDGTDRHQLVSNTGRINGLTIDFTDRRLYWTNLDSQMIETSDLLGNQIRPVISDDIPHPFGLTQYMDYLYWTDWNTRSIERANKTTGSNRTRIQGDLDYVMDILVFHASRQSVVRSVRALAFDPVDRVIYWIDGRNKAVKRVAENGTKVCVICLHLSQHFMTKTGSISCK</sequence>
<keyword evidence="3" id="KW-0677">Repeat</keyword>
<feature type="repeat" description="LDL-receptor class B" evidence="6">
    <location>
        <begin position="236"/>
        <end position="278"/>
    </location>
</feature>
<dbReference type="PANTHER" id="PTHR46513:SF40">
    <property type="entry name" value="LOW-DENSITY LIPOPROTEIN RECEPTOR-RELATED PROTEIN 6"/>
    <property type="match status" value="1"/>
</dbReference>
<keyword evidence="2" id="KW-0732">Signal</keyword>
<dbReference type="Pfam" id="PF00058">
    <property type="entry name" value="Ldl_recept_b"/>
    <property type="match status" value="4"/>
</dbReference>
<feature type="repeat" description="LDL-receptor class B" evidence="6">
    <location>
        <begin position="150"/>
        <end position="192"/>
    </location>
</feature>
<dbReference type="PROSITE" id="PS51120">
    <property type="entry name" value="LDLRB"/>
    <property type="match status" value="3"/>
</dbReference>
<keyword evidence="5" id="KW-0325">Glycoprotein</keyword>
<dbReference type="SMART" id="SM00135">
    <property type="entry name" value="LY"/>
    <property type="match status" value="5"/>
</dbReference>
<evidence type="ECO:0000256" key="3">
    <source>
        <dbReference type="ARBA" id="ARBA00022737"/>
    </source>
</evidence>
<dbReference type="FunFam" id="2.120.10.30:FF:000241">
    <property type="entry name" value="Low-density lipoprotein receptor-related protein 6"/>
    <property type="match status" value="1"/>
</dbReference>
<evidence type="ECO:0000256" key="1">
    <source>
        <dbReference type="ARBA" id="ARBA00022536"/>
    </source>
</evidence>
<name>A0AAD9IZ38_RIDPI</name>
<dbReference type="SUPFAM" id="SSF63825">
    <property type="entry name" value="YWTD domain"/>
    <property type="match status" value="1"/>
</dbReference>
<proteinExistence type="predicted"/>
<dbReference type="InterPro" id="IPR011042">
    <property type="entry name" value="6-blade_b-propeller_TolB-like"/>
</dbReference>
<keyword evidence="4" id="KW-1015">Disulfide bond</keyword>
<gene>
    <name evidence="7" type="ORF">NP493_4561g00000</name>
</gene>
<dbReference type="Gene3D" id="2.120.10.30">
    <property type="entry name" value="TolB, C-terminal domain"/>
    <property type="match status" value="2"/>
</dbReference>
<dbReference type="Proteomes" id="UP001209878">
    <property type="component" value="Unassembled WGS sequence"/>
</dbReference>
<dbReference type="InterPro" id="IPR050778">
    <property type="entry name" value="Cueball_EGF_LRP_Nidogen"/>
</dbReference>
<organism evidence="7 8">
    <name type="scientific">Ridgeia piscesae</name>
    <name type="common">Tubeworm</name>
    <dbReference type="NCBI Taxonomy" id="27915"/>
    <lineage>
        <taxon>Eukaryota</taxon>
        <taxon>Metazoa</taxon>
        <taxon>Spiralia</taxon>
        <taxon>Lophotrochozoa</taxon>
        <taxon>Annelida</taxon>
        <taxon>Polychaeta</taxon>
        <taxon>Sedentaria</taxon>
        <taxon>Canalipalpata</taxon>
        <taxon>Sabellida</taxon>
        <taxon>Siboglinidae</taxon>
        <taxon>Ridgeia</taxon>
    </lineage>
</organism>